<comment type="caution">
    <text evidence="8">The sequence shown here is derived from an EMBL/GenBank/DDBJ whole genome shotgun (WGS) entry which is preliminary data.</text>
</comment>
<organism evidence="8 9">
    <name type="scientific">Armadillidium nasatum</name>
    <dbReference type="NCBI Taxonomy" id="96803"/>
    <lineage>
        <taxon>Eukaryota</taxon>
        <taxon>Metazoa</taxon>
        <taxon>Ecdysozoa</taxon>
        <taxon>Arthropoda</taxon>
        <taxon>Crustacea</taxon>
        <taxon>Multicrustacea</taxon>
        <taxon>Malacostraca</taxon>
        <taxon>Eumalacostraca</taxon>
        <taxon>Peracarida</taxon>
        <taxon>Isopoda</taxon>
        <taxon>Oniscidea</taxon>
        <taxon>Crinocheta</taxon>
        <taxon>Armadillidiidae</taxon>
        <taxon>Armadillidium</taxon>
    </lineage>
</organism>
<dbReference type="Proteomes" id="UP000326759">
    <property type="component" value="Unassembled WGS sequence"/>
</dbReference>
<dbReference type="GO" id="GO:0004386">
    <property type="term" value="F:helicase activity"/>
    <property type="evidence" value="ECO:0007669"/>
    <property type="project" value="UniProtKB-KW"/>
</dbReference>
<feature type="non-terminal residue" evidence="8">
    <location>
        <position position="1"/>
    </location>
</feature>
<evidence type="ECO:0000259" key="7">
    <source>
        <dbReference type="Pfam" id="PF08696"/>
    </source>
</evidence>
<evidence type="ECO:0000256" key="5">
    <source>
        <dbReference type="ARBA" id="ARBA00022840"/>
    </source>
</evidence>
<name>A0A5N5SUN8_9CRUS</name>
<dbReference type="GO" id="GO:0005524">
    <property type="term" value="F:ATP binding"/>
    <property type="evidence" value="ECO:0007669"/>
    <property type="project" value="UniProtKB-KW"/>
</dbReference>
<evidence type="ECO:0000256" key="1">
    <source>
        <dbReference type="ARBA" id="ARBA00022723"/>
    </source>
</evidence>
<feature type="region of interest" description="Disordered" evidence="6">
    <location>
        <begin position="152"/>
        <end position="184"/>
    </location>
</feature>
<keyword evidence="9" id="KW-1185">Reference proteome</keyword>
<dbReference type="Pfam" id="PF08696">
    <property type="entry name" value="Dna2"/>
    <property type="match status" value="1"/>
</dbReference>
<keyword evidence="1" id="KW-0479">Metal-binding</keyword>
<proteinExistence type="predicted"/>
<gene>
    <name evidence="8" type="ORF">Anas_00969</name>
</gene>
<evidence type="ECO:0000256" key="3">
    <source>
        <dbReference type="ARBA" id="ARBA00022801"/>
    </source>
</evidence>
<dbReference type="AlphaFoldDB" id="A0A5N5SUN8"/>
<dbReference type="GO" id="GO:0046872">
    <property type="term" value="F:metal ion binding"/>
    <property type="evidence" value="ECO:0007669"/>
    <property type="project" value="UniProtKB-KW"/>
</dbReference>
<evidence type="ECO:0000256" key="2">
    <source>
        <dbReference type="ARBA" id="ARBA00022741"/>
    </source>
</evidence>
<keyword evidence="4" id="KW-0347">Helicase</keyword>
<evidence type="ECO:0000313" key="8">
    <source>
        <dbReference type="EMBL" id="KAB7497369.1"/>
    </source>
</evidence>
<sequence length="560" mass="62540">VDEAKNQPKISSYFSKSPQKSLNLKPNFNKFSKSKILLSSTSLETSNRNKSCKQNGTSTITNLCVSPCKTSDDDSDIEIIESTPEPVKTKNLTLLKLGNGFQDSPDVIPPTPQFSSRLNHNTKLNSILNGSLKNKRFSNSLKLQISPLRKIGSKSSNKSSIKREAETSTGVSPDAKRLNDNTPSTNIGSCKLNLLNKMNSSILSDIQKNENESSFSILQPVIKHSDGKALPFEGNDEMENMLLQNTVHNENQDIIQTKSSFMAKNEDLSDFKGNCKNICNTCTDTSVATFEKDSVACRSKHAEENIHENMLSQNSLKENQDILIQNKNNFTLCNEEEIESFRGNTAITSTDSTSPTYKVNNDSCNLKSYTANNCSNKNVEYFLQSDDSLENLLSESFDKLSPFKEPDKQSKTEEKYSASIERHLNEGLGAMSFAVSGNFGRFIVVGVERNIYQREMLLHLISPVNRCSKQCHLSGYWYESYIKEGDIVHILFSEELNSQFYVSDHKGIVVVNPDYLISGTSVVSAVFCPRKSVLNERFKGYDGGNKIMIIGSLVHQLFQD</sequence>
<reference evidence="8 9" key="1">
    <citation type="journal article" date="2019" name="PLoS Biol.">
        <title>Sex chromosomes control vertical transmission of feminizing Wolbachia symbionts in an isopod.</title>
        <authorList>
            <person name="Becking T."/>
            <person name="Chebbi M.A."/>
            <person name="Giraud I."/>
            <person name="Moumen B."/>
            <person name="Laverre T."/>
            <person name="Caubet Y."/>
            <person name="Peccoud J."/>
            <person name="Gilbert C."/>
            <person name="Cordaux R."/>
        </authorList>
    </citation>
    <scope>NUCLEOTIDE SEQUENCE [LARGE SCALE GENOMIC DNA]</scope>
    <source>
        <strain evidence="8">ANa2</strain>
        <tissue evidence="8">Whole body excluding digestive tract and cuticle</tissue>
    </source>
</reference>
<keyword evidence="3" id="KW-0378">Hydrolase</keyword>
<evidence type="ECO:0000313" key="9">
    <source>
        <dbReference type="Proteomes" id="UP000326759"/>
    </source>
</evidence>
<evidence type="ECO:0000256" key="6">
    <source>
        <dbReference type="SAM" id="MobiDB-lite"/>
    </source>
</evidence>
<protein>
    <recommendedName>
        <fullName evidence="7">DNA replication factor Dna2 N-terminal domain-containing protein</fullName>
    </recommendedName>
</protein>
<evidence type="ECO:0000256" key="4">
    <source>
        <dbReference type="ARBA" id="ARBA00022806"/>
    </source>
</evidence>
<keyword evidence="5" id="KW-0067">ATP-binding</keyword>
<dbReference type="EMBL" id="SEYY01020349">
    <property type="protein sequence ID" value="KAB7497369.1"/>
    <property type="molecule type" value="Genomic_DNA"/>
</dbReference>
<accession>A0A5N5SUN8</accession>
<keyword evidence="2" id="KW-0547">Nucleotide-binding</keyword>
<dbReference type="OrthoDB" id="6382338at2759"/>
<feature type="non-terminal residue" evidence="8">
    <location>
        <position position="560"/>
    </location>
</feature>
<dbReference type="InterPro" id="IPR014808">
    <property type="entry name" value="DNA_replication_fac_Dna2_N"/>
</dbReference>
<dbReference type="GO" id="GO:0016787">
    <property type="term" value="F:hydrolase activity"/>
    <property type="evidence" value="ECO:0007669"/>
    <property type="project" value="UniProtKB-KW"/>
</dbReference>
<feature type="domain" description="DNA replication factor Dna2 N-terminal" evidence="7">
    <location>
        <begin position="468"/>
        <end position="560"/>
    </location>
</feature>